<keyword evidence="2" id="KW-1185">Reference proteome</keyword>
<dbReference type="AlphaFoldDB" id="A0A7H0VD63"/>
<accession>A0A7H0VD63</accession>
<dbReference type="RefSeq" id="WP_210758195.1">
    <property type="nucleotide sequence ID" value="NZ_CP060139.1"/>
</dbReference>
<evidence type="ECO:0000313" key="1">
    <source>
        <dbReference type="EMBL" id="QNR23661.1"/>
    </source>
</evidence>
<organism evidence="1 2">
    <name type="scientific">Croceimicrobium hydrocarbonivorans</name>
    <dbReference type="NCBI Taxonomy" id="2761580"/>
    <lineage>
        <taxon>Bacteria</taxon>
        <taxon>Pseudomonadati</taxon>
        <taxon>Bacteroidota</taxon>
        <taxon>Flavobacteriia</taxon>
        <taxon>Flavobacteriales</taxon>
        <taxon>Owenweeksiaceae</taxon>
        <taxon>Croceimicrobium</taxon>
    </lineage>
</organism>
<proteinExistence type="predicted"/>
<name>A0A7H0VD63_9FLAO</name>
<dbReference type="Pfam" id="PF13585">
    <property type="entry name" value="CHU_C"/>
    <property type="match status" value="1"/>
</dbReference>
<dbReference type="KEGG" id="chyd:H4K34_14960"/>
<evidence type="ECO:0000313" key="2">
    <source>
        <dbReference type="Proteomes" id="UP000516305"/>
    </source>
</evidence>
<protein>
    <submittedName>
        <fullName evidence="1">Gliding motility-associated C-terminal domain-containing protein</fullName>
    </submittedName>
</protein>
<dbReference type="InterPro" id="IPR026341">
    <property type="entry name" value="T9SS_type_B"/>
</dbReference>
<dbReference type="EMBL" id="CP060139">
    <property type="protein sequence ID" value="QNR23661.1"/>
    <property type="molecule type" value="Genomic_DNA"/>
</dbReference>
<reference evidence="1 2" key="1">
    <citation type="submission" date="2020-08" db="EMBL/GenBank/DDBJ databases">
        <title>Croceimicrobium hydrocarbonivorans gen. nov., sp. nov., a novel marine bacterium isolated from a bacterial consortium that degrades polyethylene terephthalate.</title>
        <authorList>
            <person name="Liu R."/>
        </authorList>
    </citation>
    <scope>NUCLEOTIDE SEQUENCE [LARGE SCALE GENOMIC DNA]</scope>
    <source>
        <strain evidence="1 2">A20-9</strain>
    </source>
</reference>
<dbReference type="Proteomes" id="UP000516305">
    <property type="component" value="Chromosome"/>
</dbReference>
<dbReference type="NCBIfam" id="TIGR04131">
    <property type="entry name" value="Bac_Flav_CTERM"/>
    <property type="match status" value="1"/>
</dbReference>
<gene>
    <name evidence="1" type="ORF">H4K34_14960</name>
</gene>
<sequence length="526" mass="59526">MEAQNIVPNSSFEQVLQIPDDTSALANVVVDWFHGNQIKPLATHALAAEVNPNFALPNPLRYQSPRSGKSMLLYKTLGYQNMTQSLTDHRSYAATKLIRPIPNRAKVYAEFYINWHGYDCCRSEPKAFPGGQHGMLFTPDRPFENSAGIFAGNPQINTDTLLTDTVNWLKVSGTFISQERLEYIIIGNFFPSDQCKFIPPLTTGQYSGGEAFYFLEDVKVRILDPHVPDTLRVCYGDSAELIARGEENHAWALSINPSQILSRDSVFKFMPLSNTLLNFYGSFDTLQTYVIVDHFKLDLGEDTAVCAYEPFYLINPSQDADSSWWHGFGSADSLQIQESGWYSLSARKGGCLKTDSVHVELLYPEDYKLEDVESTCLGRSLQLKAKTLDHVDFHWNDGSTDSVLTVTEDGWYSISIAHPCGSIVDSLKVEFERCVCTFFLPDAFSPNGDGLNDVFKPVFKCNFDEYKLWIYNRWGQEVFKTIDPEQGWDGTDAPQGVYMFKIYYKGLNEEGMYVEDLIEESLSLIR</sequence>